<evidence type="ECO:0000313" key="2">
    <source>
        <dbReference type="Proteomes" id="UP000078561"/>
    </source>
</evidence>
<dbReference type="Proteomes" id="UP000078561">
    <property type="component" value="Unassembled WGS sequence"/>
</dbReference>
<accession>A0A168TBS1</accession>
<dbReference type="AlphaFoldDB" id="A0A168TBS1"/>
<organism evidence="1">
    <name type="scientific">Absidia glauca</name>
    <name type="common">Pin mould</name>
    <dbReference type="NCBI Taxonomy" id="4829"/>
    <lineage>
        <taxon>Eukaryota</taxon>
        <taxon>Fungi</taxon>
        <taxon>Fungi incertae sedis</taxon>
        <taxon>Mucoromycota</taxon>
        <taxon>Mucoromycotina</taxon>
        <taxon>Mucoromycetes</taxon>
        <taxon>Mucorales</taxon>
        <taxon>Cunninghamellaceae</taxon>
        <taxon>Absidia</taxon>
    </lineage>
</organism>
<evidence type="ECO:0000313" key="1">
    <source>
        <dbReference type="EMBL" id="SAM09804.1"/>
    </source>
</evidence>
<dbReference type="InParanoid" id="A0A168TBS1"/>
<name>A0A168TBS1_ABSGL</name>
<protein>
    <submittedName>
        <fullName evidence="1">Uncharacterized protein</fullName>
    </submittedName>
</protein>
<dbReference type="EMBL" id="LT555210">
    <property type="protein sequence ID" value="SAM09804.1"/>
    <property type="molecule type" value="Genomic_DNA"/>
</dbReference>
<gene>
    <name evidence="1" type="primary">ABSGL_15513.1 scaffold 17607</name>
</gene>
<proteinExistence type="predicted"/>
<reference evidence="1" key="1">
    <citation type="submission" date="2016-04" db="EMBL/GenBank/DDBJ databases">
        <authorList>
            <person name="Evans L.H."/>
            <person name="Alamgir A."/>
            <person name="Owens N."/>
            <person name="Weber N.D."/>
            <person name="Virtaneva K."/>
            <person name="Barbian K."/>
            <person name="Babar A."/>
            <person name="Rosenke K."/>
        </authorList>
    </citation>
    <scope>NUCLEOTIDE SEQUENCE [LARGE SCALE GENOMIC DNA]</scope>
    <source>
        <strain evidence="1">CBS 101.48</strain>
    </source>
</reference>
<sequence>MFLPAAQLAPPISLRIIPVLFIIRTIACQHYAVIELKGGYPEQADTLSNQLTSLAKRCAVNRLGSLLFDNKLGCDLSSRWTDD</sequence>
<keyword evidence="2" id="KW-1185">Reference proteome</keyword>